<accession>A0A4R4T7N3</accession>
<evidence type="ECO:0000256" key="1">
    <source>
        <dbReference type="ARBA" id="ARBA00001946"/>
    </source>
</evidence>
<dbReference type="OrthoDB" id="9810501at2"/>
<name>A0A4R4T7N3_9ACTN</name>
<feature type="region of interest" description="Disordered" evidence="4">
    <location>
        <begin position="229"/>
        <end position="269"/>
    </location>
</feature>
<dbReference type="Proteomes" id="UP000295345">
    <property type="component" value="Unassembled WGS sequence"/>
</dbReference>
<evidence type="ECO:0000256" key="2">
    <source>
        <dbReference type="ARBA" id="ARBA00022801"/>
    </source>
</evidence>
<evidence type="ECO:0000313" key="6">
    <source>
        <dbReference type="Proteomes" id="UP000295345"/>
    </source>
</evidence>
<dbReference type="PRINTS" id="PR00413">
    <property type="entry name" value="HADHALOGNASE"/>
</dbReference>
<feature type="compositionally biased region" description="Low complexity" evidence="4">
    <location>
        <begin position="229"/>
        <end position="256"/>
    </location>
</feature>
<evidence type="ECO:0000256" key="3">
    <source>
        <dbReference type="ARBA" id="ARBA00022842"/>
    </source>
</evidence>
<dbReference type="SFLD" id="SFLDS00003">
    <property type="entry name" value="Haloacid_Dehalogenase"/>
    <property type="match status" value="1"/>
</dbReference>
<keyword evidence="2 5" id="KW-0378">Hydrolase</keyword>
<reference evidence="5 6" key="1">
    <citation type="submission" date="2019-03" db="EMBL/GenBank/DDBJ databases">
        <title>Draft genome sequences of novel Actinobacteria.</title>
        <authorList>
            <person name="Sahin N."/>
            <person name="Ay H."/>
            <person name="Saygin H."/>
        </authorList>
    </citation>
    <scope>NUCLEOTIDE SEQUENCE [LARGE SCALE GENOMIC DNA]</scope>
    <source>
        <strain evidence="5 6">DSM 41900</strain>
    </source>
</reference>
<proteinExistence type="predicted"/>
<dbReference type="InterPro" id="IPR023214">
    <property type="entry name" value="HAD_sf"/>
</dbReference>
<organism evidence="5 6">
    <name type="scientific">Streptomyces hainanensis</name>
    <dbReference type="NCBI Taxonomy" id="402648"/>
    <lineage>
        <taxon>Bacteria</taxon>
        <taxon>Bacillati</taxon>
        <taxon>Actinomycetota</taxon>
        <taxon>Actinomycetes</taxon>
        <taxon>Kitasatosporales</taxon>
        <taxon>Streptomycetaceae</taxon>
        <taxon>Streptomyces</taxon>
    </lineage>
</organism>
<dbReference type="PANTHER" id="PTHR46470">
    <property type="entry name" value="N-ACYLNEURAMINATE-9-PHOSPHATASE"/>
    <property type="match status" value="1"/>
</dbReference>
<dbReference type="RefSeq" id="WP_132819502.1">
    <property type="nucleotide sequence ID" value="NZ_SMKI01000217.1"/>
</dbReference>
<keyword evidence="3" id="KW-0460">Magnesium</keyword>
<dbReference type="AlphaFoldDB" id="A0A4R4T7N3"/>
<dbReference type="Gene3D" id="1.20.120.1600">
    <property type="match status" value="1"/>
</dbReference>
<dbReference type="NCBIfam" id="TIGR01549">
    <property type="entry name" value="HAD-SF-IA-v1"/>
    <property type="match status" value="1"/>
</dbReference>
<dbReference type="InterPro" id="IPR036412">
    <property type="entry name" value="HAD-like_sf"/>
</dbReference>
<dbReference type="GO" id="GO:0044281">
    <property type="term" value="P:small molecule metabolic process"/>
    <property type="evidence" value="ECO:0007669"/>
    <property type="project" value="UniProtKB-ARBA"/>
</dbReference>
<sequence>MTIRAVVWDIDDTLWDYTGSDRAGALRHLTREGLLARFPGPEAALLRWRAVMEEQYARFEAGELTFDGQRRERVRAFLDLPLPDAEADAWFDRYLACRDDAYEPFPDVLPALDALTPGYRHGLLSNSGQVNQERKLARLGIRDRFEVLVCSDESGHAKPAPEAFWAVCAAMGLPPEAVAYVGDRPDVDAAGADAAGLHGVWLDRSAGPARAGGPPRRITGLAALPAVLAGLAEPPTSRPSRTGGPRAPAATGTAPRPGRDGPPDPPPGT</sequence>
<dbReference type="EMBL" id="SMKI01000217">
    <property type="protein sequence ID" value="TDC73050.1"/>
    <property type="molecule type" value="Genomic_DNA"/>
</dbReference>
<dbReference type="InterPro" id="IPR006439">
    <property type="entry name" value="HAD-SF_hydro_IA"/>
</dbReference>
<comment type="caution">
    <text evidence="5">The sequence shown here is derived from an EMBL/GenBank/DDBJ whole genome shotgun (WGS) entry which is preliminary data.</text>
</comment>
<dbReference type="SUPFAM" id="SSF56784">
    <property type="entry name" value="HAD-like"/>
    <property type="match status" value="1"/>
</dbReference>
<evidence type="ECO:0000313" key="5">
    <source>
        <dbReference type="EMBL" id="TDC73050.1"/>
    </source>
</evidence>
<dbReference type="SFLD" id="SFLDG01129">
    <property type="entry name" value="C1.5:_HAD__Beta-PGM__Phosphata"/>
    <property type="match status" value="1"/>
</dbReference>
<evidence type="ECO:0000256" key="4">
    <source>
        <dbReference type="SAM" id="MobiDB-lite"/>
    </source>
</evidence>
<keyword evidence="6" id="KW-1185">Reference proteome</keyword>
<dbReference type="InterPro" id="IPR051400">
    <property type="entry name" value="HAD-like_hydrolase"/>
</dbReference>
<dbReference type="GO" id="GO:0016787">
    <property type="term" value="F:hydrolase activity"/>
    <property type="evidence" value="ECO:0007669"/>
    <property type="project" value="UniProtKB-KW"/>
</dbReference>
<dbReference type="Gene3D" id="3.40.50.1000">
    <property type="entry name" value="HAD superfamily/HAD-like"/>
    <property type="match status" value="1"/>
</dbReference>
<protein>
    <submittedName>
        <fullName evidence="5">HAD family hydrolase</fullName>
    </submittedName>
</protein>
<dbReference type="Pfam" id="PF00702">
    <property type="entry name" value="Hydrolase"/>
    <property type="match status" value="1"/>
</dbReference>
<comment type="cofactor">
    <cofactor evidence="1">
        <name>Mg(2+)</name>
        <dbReference type="ChEBI" id="CHEBI:18420"/>
    </cofactor>
</comment>
<dbReference type="PANTHER" id="PTHR46470:SF4">
    <property type="entry name" value="5-AMINO-6-(5-PHOSPHO-D-RIBITYLAMINO)URACIL PHOSPHATASE YIGB"/>
    <property type="match status" value="1"/>
</dbReference>
<gene>
    <name evidence="5" type="ORF">E1283_20150</name>
</gene>